<evidence type="ECO:0000256" key="6">
    <source>
        <dbReference type="ARBA" id="ARBA00023134"/>
    </source>
</evidence>
<dbReference type="Pfam" id="PF00009">
    <property type="entry name" value="GTP_EFTU"/>
    <property type="match status" value="1"/>
</dbReference>
<evidence type="ECO:0000256" key="8">
    <source>
        <dbReference type="ARBA" id="ARBA00031615"/>
    </source>
</evidence>
<dbReference type="PROSITE" id="PS51722">
    <property type="entry name" value="G_TR_2"/>
    <property type="match status" value="1"/>
</dbReference>
<sequence length="636" mass="72812">MKHVIIGTAGHIDHGKTTLIRAITGRNTDRLKEEQERGISIELGFTYFDLPSGQRAGIIDVPGHEKFIKNMLAGVIGIDIVLLVVSADEGIMPQTMEHLYILDLLGIKKGFVVLTKSDLVDSEWIDMVEEEVREEIKGTFLENSPIVRASATTKMGIEEIIHLIDERAEELEERNTGDMPRLPVDRVFSISGFGTVVTGTLLSGQLKVGDEVEIFPSNKKARIRTLQVHDQDATIAYGGQRVAVNLAGLKKEDVERGDTIAPINSMSDSMMVDVKVKLLKNIDRYIENRTRLRLYIGTKEVLCRIVLLDKEEIGPGEEAYAQLRLEEEIVSKRGDKFIIRFYSPMFTIGGGEILEPNPKKKKRFDDKAIKELEIKEMGSATDIIENIIEEKSKEFPTTKEIAIFTAMLEENLKIEINKLIEDKRVISFPLTKDLHIIHVNYFNKLKNQILEELNKFHSKYPLRAGMPKEEIRSRFLSNAKPKVAEAFIELLVENDYLKQRFENISIKEFEIKFNHDQLKISKEILKKFNETPFQPPRKEDLATLIHGNKEELDEIFLSLLNKGDIIKLNEEVYISKEAYDLSLDKLKEHFENKTSISIGEYRDMLNTNRKIALAILEHFDQVKITKRDNDIRILNK</sequence>
<dbReference type="CDD" id="cd04171">
    <property type="entry name" value="SelB"/>
    <property type="match status" value="1"/>
</dbReference>
<dbReference type="Pfam" id="PF09106">
    <property type="entry name" value="WHD_2nd_SelB"/>
    <property type="match status" value="1"/>
</dbReference>
<dbReference type="InterPro" id="IPR000795">
    <property type="entry name" value="T_Tr_GTP-bd_dom"/>
</dbReference>
<evidence type="ECO:0000256" key="7">
    <source>
        <dbReference type="ARBA" id="ARBA00025526"/>
    </source>
</evidence>
<dbReference type="GO" id="GO:0005525">
    <property type="term" value="F:GTP binding"/>
    <property type="evidence" value="ECO:0007669"/>
    <property type="project" value="UniProtKB-KW"/>
</dbReference>
<dbReference type="GeneID" id="90994813"/>
<evidence type="ECO:0000256" key="3">
    <source>
        <dbReference type="ARBA" id="ARBA00022490"/>
    </source>
</evidence>
<dbReference type="SUPFAM" id="SSF52540">
    <property type="entry name" value="P-loop containing nucleoside triphosphate hydrolases"/>
    <property type="match status" value="1"/>
</dbReference>
<keyword evidence="6" id="KW-0342">GTP-binding</keyword>
<dbReference type="PROSITE" id="PS00301">
    <property type="entry name" value="G_TR_1"/>
    <property type="match status" value="1"/>
</dbReference>
<dbReference type="InterPro" id="IPR015190">
    <property type="entry name" value="Elong_fac_SelB-wing-hlx_typ-2"/>
</dbReference>
<keyword evidence="10" id="KW-0251">Elongation factor</keyword>
<dbReference type="InterPro" id="IPR050055">
    <property type="entry name" value="EF-Tu_GTPase"/>
</dbReference>
<protein>
    <recommendedName>
        <fullName evidence="2">Selenocysteine-specific elongation factor</fullName>
    </recommendedName>
    <alternativeName>
        <fullName evidence="8">SelB translation factor</fullName>
    </alternativeName>
</protein>
<dbReference type="SUPFAM" id="SSF50465">
    <property type="entry name" value="EF-Tu/eEF-1alpha/eIF2-gamma C-terminal domain"/>
    <property type="match status" value="1"/>
</dbReference>
<dbReference type="FunFam" id="3.40.50.300:FF:001064">
    <property type="entry name" value="Selenocysteine-specific translation elongation factor"/>
    <property type="match status" value="1"/>
</dbReference>
<dbReference type="SUPFAM" id="SSF46785">
    <property type="entry name" value="Winged helix' DNA-binding domain"/>
    <property type="match status" value="3"/>
</dbReference>
<accession>A0A1M4S742</accession>
<proteinExistence type="predicted"/>
<dbReference type="SUPFAM" id="SSF50447">
    <property type="entry name" value="Translation proteins"/>
    <property type="match status" value="1"/>
</dbReference>
<dbReference type="NCBIfam" id="TIGR00475">
    <property type="entry name" value="selB"/>
    <property type="match status" value="1"/>
</dbReference>
<dbReference type="InterPro" id="IPR036390">
    <property type="entry name" value="WH_DNA-bd_sf"/>
</dbReference>
<keyword evidence="3" id="KW-0963">Cytoplasm</keyword>
<dbReference type="CDD" id="cd15491">
    <property type="entry name" value="selB_III"/>
    <property type="match status" value="1"/>
</dbReference>
<name>A0A1M4S742_9FIRM</name>
<dbReference type="InterPro" id="IPR036388">
    <property type="entry name" value="WH-like_DNA-bd_sf"/>
</dbReference>
<dbReference type="STRING" id="1123404.SAMN02745784_00120"/>
<evidence type="ECO:0000256" key="4">
    <source>
        <dbReference type="ARBA" id="ARBA00022741"/>
    </source>
</evidence>
<dbReference type="InterPro" id="IPR004161">
    <property type="entry name" value="EFTu-like_2"/>
</dbReference>
<dbReference type="PRINTS" id="PR00315">
    <property type="entry name" value="ELONGATNFCT"/>
</dbReference>
<keyword evidence="11" id="KW-1185">Reference proteome</keyword>
<evidence type="ECO:0000313" key="10">
    <source>
        <dbReference type="EMBL" id="SHE28022.1"/>
    </source>
</evidence>
<organism evidence="10 11">
    <name type="scientific">Tissierella praeacuta DSM 18095</name>
    <dbReference type="NCBI Taxonomy" id="1123404"/>
    <lineage>
        <taxon>Bacteria</taxon>
        <taxon>Bacillati</taxon>
        <taxon>Bacillota</taxon>
        <taxon>Tissierellia</taxon>
        <taxon>Tissierellales</taxon>
        <taxon>Tissierellaceae</taxon>
        <taxon>Tissierella</taxon>
    </lineage>
</organism>
<dbReference type="RefSeq" id="WP_072971665.1">
    <property type="nucleotide sequence ID" value="NZ_FQTY01000001.1"/>
</dbReference>
<dbReference type="InterPro" id="IPR031157">
    <property type="entry name" value="G_TR_CS"/>
</dbReference>
<dbReference type="Pfam" id="PF25461">
    <property type="entry name" value="Beta-barrel_SelB"/>
    <property type="match status" value="1"/>
</dbReference>
<dbReference type="Gene3D" id="1.10.10.2770">
    <property type="match status" value="1"/>
</dbReference>
<dbReference type="NCBIfam" id="TIGR00231">
    <property type="entry name" value="small_GTP"/>
    <property type="match status" value="1"/>
</dbReference>
<gene>
    <name evidence="10" type="ORF">SAMN02745784_00120</name>
</gene>
<comment type="subcellular location">
    <subcellularLocation>
        <location evidence="1">Cytoplasm</location>
    </subcellularLocation>
</comment>
<dbReference type="InterPro" id="IPR009001">
    <property type="entry name" value="Transl_elong_EF1A/Init_IF2_C"/>
</dbReference>
<dbReference type="InterPro" id="IPR015191">
    <property type="entry name" value="SelB_WHD4"/>
</dbReference>
<dbReference type="InterPro" id="IPR057335">
    <property type="entry name" value="Beta-barrel_SelB"/>
</dbReference>
<dbReference type="Pfam" id="PF03144">
    <property type="entry name" value="GTP_EFTU_D2"/>
    <property type="match status" value="1"/>
</dbReference>
<keyword evidence="5" id="KW-0648">Protein biosynthesis</keyword>
<reference evidence="11" key="1">
    <citation type="submission" date="2016-11" db="EMBL/GenBank/DDBJ databases">
        <authorList>
            <person name="Varghese N."/>
            <person name="Submissions S."/>
        </authorList>
    </citation>
    <scope>NUCLEOTIDE SEQUENCE [LARGE SCALE GENOMIC DNA]</scope>
    <source>
        <strain evidence="11">DSM 18095</strain>
    </source>
</reference>
<evidence type="ECO:0000256" key="5">
    <source>
        <dbReference type="ARBA" id="ARBA00022917"/>
    </source>
</evidence>
<dbReference type="GO" id="GO:0001514">
    <property type="term" value="P:selenocysteine incorporation"/>
    <property type="evidence" value="ECO:0007669"/>
    <property type="project" value="InterPro"/>
</dbReference>
<dbReference type="PANTHER" id="PTHR43721:SF11">
    <property type="entry name" value="SELENOCYSTEINE-SPECIFIC ELONGATION FACTOR"/>
    <property type="match status" value="1"/>
</dbReference>
<dbReference type="GO" id="GO:0003746">
    <property type="term" value="F:translation elongation factor activity"/>
    <property type="evidence" value="ECO:0007669"/>
    <property type="project" value="UniProtKB-KW"/>
</dbReference>
<comment type="function">
    <text evidence="7">Translation factor necessary for the incorporation of selenocysteine into proteins. It probably replaces EF-Tu for the insertion of selenocysteine directed by the UGA codon. SelB binds GTP and GDP.</text>
</comment>
<dbReference type="PANTHER" id="PTHR43721">
    <property type="entry name" value="ELONGATION FACTOR TU-RELATED"/>
    <property type="match status" value="1"/>
</dbReference>
<dbReference type="EMBL" id="FQTY01000001">
    <property type="protein sequence ID" value="SHE28022.1"/>
    <property type="molecule type" value="Genomic_DNA"/>
</dbReference>
<dbReference type="GO" id="GO:0005737">
    <property type="term" value="C:cytoplasm"/>
    <property type="evidence" value="ECO:0007669"/>
    <property type="project" value="UniProtKB-SubCell"/>
</dbReference>
<dbReference type="AlphaFoldDB" id="A0A1M4S742"/>
<dbReference type="GO" id="GO:0003723">
    <property type="term" value="F:RNA binding"/>
    <property type="evidence" value="ECO:0007669"/>
    <property type="project" value="InterPro"/>
</dbReference>
<dbReference type="Gene3D" id="1.10.10.10">
    <property type="entry name" value="Winged helix-like DNA-binding domain superfamily/Winged helix DNA-binding domain"/>
    <property type="match status" value="1"/>
</dbReference>
<evidence type="ECO:0000256" key="2">
    <source>
        <dbReference type="ARBA" id="ARBA00015953"/>
    </source>
</evidence>
<feature type="domain" description="Tr-type G" evidence="9">
    <location>
        <begin position="1"/>
        <end position="172"/>
    </location>
</feature>
<dbReference type="InterPro" id="IPR009000">
    <property type="entry name" value="Transl_B-barrel_sf"/>
</dbReference>
<evidence type="ECO:0000256" key="1">
    <source>
        <dbReference type="ARBA" id="ARBA00004496"/>
    </source>
</evidence>
<evidence type="ECO:0000313" key="11">
    <source>
        <dbReference type="Proteomes" id="UP000184114"/>
    </source>
</evidence>
<dbReference type="CDD" id="cd03696">
    <property type="entry name" value="SelB_II"/>
    <property type="match status" value="1"/>
</dbReference>
<evidence type="ECO:0000259" key="9">
    <source>
        <dbReference type="PROSITE" id="PS51722"/>
    </source>
</evidence>
<dbReference type="InterPro" id="IPR027417">
    <property type="entry name" value="P-loop_NTPase"/>
</dbReference>
<dbReference type="InterPro" id="IPR005225">
    <property type="entry name" value="Small_GTP-bd"/>
</dbReference>
<dbReference type="GO" id="GO:0003924">
    <property type="term" value="F:GTPase activity"/>
    <property type="evidence" value="ECO:0007669"/>
    <property type="project" value="InterPro"/>
</dbReference>
<dbReference type="Proteomes" id="UP000184114">
    <property type="component" value="Unassembled WGS sequence"/>
</dbReference>
<dbReference type="InterPro" id="IPR004535">
    <property type="entry name" value="Transl_elong_SelB"/>
</dbReference>
<dbReference type="Gene3D" id="2.40.30.10">
    <property type="entry name" value="Translation factors"/>
    <property type="match status" value="2"/>
</dbReference>
<dbReference type="Pfam" id="PF09107">
    <property type="entry name" value="WHD_3rd_SelB"/>
    <property type="match status" value="1"/>
</dbReference>
<keyword evidence="4" id="KW-0547">Nucleotide-binding</keyword>
<dbReference type="Gene3D" id="3.40.50.300">
    <property type="entry name" value="P-loop containing nucleotide triphosphate hydrolases"/>
    <property type="match status" value="1"/>
</dbReference>